<name>C5M003_PERM5</name>
<dbReference type="InParanoid" id="C5M003"/>
<reference evidence="1 2" key="1">
    <citation type="submission" date="2008-07" db="EMBL/GenBank/DDBJ databases">
        <authorList>
            <person name="El-Sayed N."/>
            <person name="Caler E."/>
            <person name="Inman J."/>
            <person name="Amedeo P."/>
            <person name="Hass B."/>
            <person name="Wortman J."/>
        </authorList>
    </citation>
    <scope>NUCLEOTIDE SEQUENCE [LARGE SCALE GENOMIC DNA]</scope>
    <source>
        <strain evidence="2">ATCC 50983 / TXsc</strain>
    </source>
</reference>
<evidence type="ECO:0000313" key="2">
    <source>
        <dbReference type="Proteomes" id="UP000007800"/>
    </source>
</evidence>
<keyword evidence="2" id="KW-1185">Reference proteome</keyword>
<dbReference type="EMBL" id="GG686985">
    <property type="protein sequence ID" value="EEQ97686.1"/>
    <property type="molecule type" value="Genomic_DNA"/>
</dbReference>
<accession>C5M003</accession>
<dbReference type="Proteomes" id="UP000007800">
    <property type="component" value="Unassembled WGS sequence"/>
</dbReference>
<gene>
    <name evidence="1" type="ORF">Pmar_PMAR011244</name>
</gene>
<sequence length="120" mass="13470">MLTSAVAFVTSVTHTSIAGLTPGQGADEYRSKCRAALEQQGFPHPDSGPDICLDWGVVLDRDIRPLLKDRKPGIASQVKDAEDLTLRQVRQLLDEQQEFCDLFRVLDEKLCVRRDMISEQ</sequence>
<dbReference type="AlphaFoldDB" id="C5M003"/>
<dbReference type="OrthoDB" id="300289at2759"/>
<dbReference type="RefSeq" id="XP_002764969.1">
    <property type="nucleotide sequence ID" value="XM_002764923.1"/>
</dbReference>
<evidence type="ECO:0000313" key="1">
    <source>
        <dbReference type="EMBL" id="EEQ97686.1"/>
    </source>
</evidence>
<organism evidence="2">
    <name type="scientific">Perkinsus marinus (strain ATCC 50983 / TXsc)</name>
    <dbReference type="NCBI Taxonomy" id="423536"/>
    <lineage>
        <taxon>Eukaryota</taxon>
        <taxon>Sar</taxon>
        <taxon>Alveolata</taxon>
        <taxon>Perkinsozoa</taxon>
        <taxon>Perkinsea</taxon>
        <taxon>Perkinsida</taxon>
        <taxon>Perkinsidae</taxon>
        <taxon>Perkinsus</taxon>
    </lineage>
</organism>
<protein>
    <submittedName>
        <fullName evidence="1">Uncharacterized protein</fullName>
    </submittedName>
</protein>
<proteinExistence type="predicted"/>
<dbReference type="GeneID" id="9036985"/>